<evidence type="ECO:0000259" key="7">
    <source>
        <dbReference type="PROSITE" id="PS50893"/>
    </source>
</evidence>
<dbReference type="SUPFAM" id="SSF54631">
    <property type="entry name" value="CBS-domain pair"/>
    <property type="match status" value="1"/>
</dbReference>
<dbReference type="OrthoDB" id="7838608at2"/>
<keyword evidence="4 8" id="KW-0067">ATP-binding</keyword>
<dbReference type="GO" id="GO:0016887">
    <property type="term" value="F:ATP hydrolysis activity"/>
    <property type="evidence" value="ECO:0007669"/>
    <property type="project" value="InterPro"/>
</dbReference>
<dbReference type="SMART" id="SM00382">
    <property type="entry name" value="AAA"/>
    <property type="match status" value="1"/>
</dbReference>
<evidence type="ECO:0000313" key="8">
    <source>
        <dbReference type="EMBL" id="ASU85233.1"/>
    </source>
</evidence>
<dbReference type="RefSeq" id="WP_017620985.1">
    <property type="nucleotide sequence ID" value="NZ_ANBG01000374.1"/>
</dbReference>
<dbReference type="Gene3D" id="3.40.50.300">
    <property type="entry name" value="P-loop containing nucleotide triphosphate hydrolases"/>
    <property type="match status" value="1"/>
</dbReference>
<accession>A0A223SAY9</accession>
<dbReference type="GO" id="GO:0015418">
    <property type="term" value="F:ABC-type quaternary ammonium compound transporting activity"/>
    <property type="evidence" value="ECO:0007669"/>
    <property type="project" value="UniProtKB-EC"/>
</dbReference>
<dbReference type="EMBL" id="CP022753">
    <property type="protein sequence ID" value="ASU85233.1"/>
    <property type="molecule type" value="Genomic_DNA"/>
</dbReference>
<dbReference type="InterPro" id="IPR046342">
    <property type="entry name" value="CBS_dom_sf"/>
</dbReference>
<dbReference type="Pfam" id="PF00005">
    <property type="entry name" value="ABC_tran"/>
    <property type="match status" value="1"/>
</dbReference>
<dbReference type="InterPro" id="IPR027417">
    <property type="entry name" value="P-loop_NTPase"/>
</dbReference>
<organism evidence="8 9">
    <name type="scientific">Nocardiopsis gilva YIM 90087</name>
    <dbReference type="NCBI Taxonomy" id="1235441"/>
    <lineage>
        <taxon>Bacteria</taxon>
        <taxon>Bacillati</taxon>
        <taxon>Actinomycetota</taxon>
        <taxon>Actinomycetes</taxon>
        <taxon>Streptosporangiales</taxon>
        <taxon>Nocardiopsidaceae</taxon>
        <taxon>Nocardiopsis</taxon>
    </lineage>
</organism>
<evidence type="ECO:0000256" key="5">
    <source>
        <dbReference type="ARBA" id="ARBA00066388"/>
    </source>
</evidence>
<keyword evidence="2" id="KW-0813">Transport</keyword>
<feature type="region of interest" description="Disordered" evidence="6">
    <location>
        <begin position="367"/>
        <end position="409"/>
    </location>
</feature>
<proteinExistence type="inferred from homology"/>
<dbReference type="PANTHER" id="PTHR43117">
    <property type="entry name" value="OSMOPROTECTANT IMPORT ATP-BINDING PROTEIN OSMV"/>
    <property type="match status" value="1"/>
</dbReference>
<evidence type="ECO:0000256" key="3">
    <source>
        <dbReference type="ARBA" id="ARBA00022741"/>
    </source>
</evidence>
<dbReference type="Proteomes" id="UP000215005">
    <property type="component" value="Chromosome"/>
</dbReference>
<dbReference type="InterPro" id="IPR003439">
    <property type="entry name" value="ABC_transporter-like_ATP-bd"/>
</dbReference>
<dbReference type="SUPFAM" id="SSF52540">
    <property type="entry name" value="P-loop containing nucleoside triphosphate hydrolases"/>
    <property type="match status" value="1"/>
</dbReference>
<dbReference type="InterPro" id="IPR003593">
    <property type="entry name" value="AAA+_ATPase"/>
</dbReference>
<feature type="compositionally biased region" description="Low complexity" evidence="6">
    <location>
        <begin position="370"/>
        <end position="403"/>
    </location>
</feature>
<reference evidence="8 9" key="1">
    <citation type="submission" date="2017-08" db="EMBL/GenBank/DDBJ databases">
        <title>The complete genome sequence of Nocardiopsis gilva YIM 90087.</title>
        <authorList>
            <person name="Yin M."/>
            <person name="Tang S."/>
        </authorList>
    </citation>
    <scope>NUCLEOTIDE SEQUENCE [LARGE SCALE GENOMIC DNA]</scope>
    <source>
        <strain evidence="8 9">YIM 90087</strain>
    </source>
</reference>
<evidence type="ECO:0000256" key="1">
    <source>
        <dbReference type="ARBA" id="ARBA00005417"/>
    </source>
</evidence>
<keyword evidence="3" id="KW-0547">Nucleotide-binding</keyword>
<evidence type="ECO:0000256" key="6">
    <source>
        <dbReference type="SAM" id="MobiDB-lite"/>
    </source>
</evidence>
<evidence type="ECO:0000256" key="4">
    <source>
        <dbReference type="ARBA" id="ARBA00022840"/>
    </source>
</evidence>
<dbReference type="PROSITE" id="PS50893">
    <property type="entry name" value="ABC_TRANSPORTER_2"/>
    <property type="match status" value="1"/>
</dbReference>
<dbReference type="PANTHER" id="PTHR43117:SF4">
    <property type="entry name" value="OSMOPROTECTANT IMPORT ATP-BINDING PROTEIN OSMV"/>
    <property type="match status" value="1"/>
</dbReference>
<gene>
    <name evidence="8" type="ORF">CDO52_22740</name>
</gene>
<dbReference type="AlphaFoldDB" id="A0A223SAY9"/>
<dbReference type="KEGG" id="ngv:CDO52_22740"/>
<evidence type="ECO:0000256" key="2">
    <source>
        <dbReference type="ARBA" id="ARBA00022448"/>
    </source>
</evidence>
<dbReference type="PROSITE" id="PS00211">
    <property type="entry name" value="ABC_TRANSPORTER_1"/>
    <property type="match status" value="1"/>
</dbReference>
<name>A0A223SAY9_9ACTN</name>
<dbReference type="InterPro" id="IPR017871">
    <property type="entry name" value="ABC_transporter-like_CS"/>
</dbReference>
<evidence type="ECO:0000313" key="9">
    <source>
        <dbReference type="Proteomes" id="UP000215005"/>
    </source>
</evidence>
<comment type="similarity">
    <text evidence="1">Belongs to the ABC transporter superfamily.</text>
</comment>
<protein>
    <recommendedName>
        <fullName evidence="5">ABC-type quaternary amine transporter</fullName>
        <ecNumber evidence="5">7.6.2.9</ecNumber>
    </recommendedName>
</protein>
<keyword evidence="9" id="KW-1185">Reference proteome</keyword>
<feature type="domain" description="ABC transporter" evidence="7">
    <location>
        <begin position="2"/>
        <end position="236"/>
    </location>
</feature>
<sequence length="409" mass="43216">MITFEGVSKRYPDGTVAVDDLDMTVQAGRTTVLVGSSGSGKTTALRMINRMVDPTGGVISIDGDDVRSRDPAVLRRSIGYVIQQAGLFPHRTIVDNIATVPLLLGRPKRAARARAGELMELVGLEPGQAKRYPHQLSGGQQQRVGVARALAADPPILLMDEPFSAVDPVVRASLQEELLRLQSELHKTIVFVTHDIDEAVKLGDAIAVFRPGGRLAQMDHPERLLADPVDEFVESFIGYDRGVRRLSFFPAGKLSLRGDVVVGADMSAGRARSLARTLDEPWLLVVDAERHPRGWVSAVVLDGAEGDRKLGDLDLVAYGHVFTVPTDSLRAALDAAMLSPAGRAVGVSEDGTVVGVVSQTDLGSAIWSVGESDGSGASGTSDGTSDGTTDGTTATPEEGTEPTANRGAP</sequence>
<dbReference type="EC" id="7.6.2.9" evidence="5"/>
<dbReference type="GO" id="GO:0005524">
    <property type="term" value="F:ATP binding"/>
    <property type="evidence" value="ECO:0007669"/>
    <property type="project" value="UniProtKB-KW"/>
</dbReference>
<dbReference type="FunFam" id="3.40.50.300:FF:000425">
    <property type="entry name" value="Probable ABC transporter, ATP-binding subunit"/>
    <property type="match status" value="1"/>
</dbReference>